<reference evidence="1" key="1">
    <citation type="submission" date="2023-07" db="EMBL/GenBank/DDBJ databases">
        <title>draft genome sequence of fig (Ficus carica).</title>
        <authorList>
            <person name="Takahashi T."/>
            <person name="Nishimura K."/>
        </authorList>
    </citation>
    <scope>NUCLEOTIDE SEQUENCE</scope>
</reference>
<dbReference type="Proteomes" id="UP001187192">
    <property type="component" value="Unassembled WGS sequence"/>
</dbReference>
<dbReference type="EMBL" id="BTGU01002734">
    <property type="protein sequence ID" value="GMN21368.1"/>
    <property type="molecule type" value="Genomic_DNA"/>
</dbReference>
<gene>
    <name evidence="1" type="ORF">TIFTF001_043298</name>
</gene>
<evidence type="ECO:0000313" key="2">
    <source>
        <dbReference type="Proteomes" id="UP001187192"/>
    </source>
</evidence>
<accession>A0AA88CI56</accession>
<name>A0AA88CI56_FICCA</name>
<keyword evidence="2" id="KW-1185">Reference proteome</keyword>
<evidence type="ECO:0000313" key="1">
    <source>
        <dbReference type="EMBL" id="GMN21368.1"/>
    </source>
</evidence>
<sequence>MATDMDLQAQGRSRWWRHQRCSAGLGFNSVSKVQSQLNLFGKNVQLQPSLFPLYSEPNWVYCSLSIFPALLSRPCLRSAPESHASPPAPMCWCQWVLQAVPPSHRASTIAAGALVCGHPSSLLAAINLMVLPSPTLVKQMRHRVRCGKRRRTLGRITNYFQ</sequence>
<feature type="non-terminal residue" evidence="1">
    <location>
        <position position="1"/>
    </location>
</feature>
<comment type="caution">
    <text evidence="1">The sequence shown here is derived from an EMBL/GenBank/DDBJ whole genome shotgun (WGS) entry which is preliminary data.</text>
</comment>
<proteinExistence type="predicted"/>
<organism evidence="1 2">
    <name type="scientific">Ficus carica</name>
    <name type="common">Common fig</name>
    <dbReference type="NCBI Taxonomy" id="3494"/>
    <lineage>
        <taxon>Eukaryota</taxon>
        <taxon>Viridiplantae</taxon>
        <taxon>Streptophyta</taxon>
        <taxon>Embryophyta</taxon>
        <taxon>Tracheophyta</taxon>
        <taxon>Spermatophyta</taxon>
        <taxon>Magnoliopsida</taxon>
        <taxon>eudicotyledons</taxon>
        <taxon>Gunneridae</taxon>
        <taxon>Pentapetalae</taxon>
        <taxon>rosids</taxon>
        <taxon>fabids</taxon>
        <taxon>Rosales</taxon>
        <taxon>Moraceae</taxon>
        <taxon>Ficeae</taxon>
        <taxon>Ficus</taxon>
    </lineage>
</organism>
<dbReference type="AlphaFoldDB" id="A0AA88CI56"/>
<protein>
    <submittedName>
        <fullName evidence="1">Uncharacterized protein</fullName>
    </submittedName>
</protein>